<accession>A0A853DFY0</accession>
<evidence type="ECO:0000313" key="3">
    <source>
        <dbReference type="Proteomes" id="UP000571817"/>
    </source>
</evidence>
<dbReference type="AlphaFoldDB" id="A0A853DFY0"/>
<dbReference type="InterPro" id="IPR016181">
    <property type="entry name" value="Acyl_CoA_acyltransferase"/>
</dbReference>
<dbReference type="EMBL" id="JACCFW010000001">
    <property type="protein sequence ID" value="NYJ73590.1"/>
    <property type="molecule type" value="Genomic_DNA"/>
</dbReference>
<keyword evidence="3" id="KW-1185">Reference proteome</keyword>
<protein>
    <submittedName>
        <fullName evidence="2">GNAT superfamily N-acetyltransferase</fullName>
    </submittedName>
</protein>
<dbReference type="CDD" id="cd04301">
    <property type="entry name" value="NAT_SF"/>
    <property type="match status" value="1"/>
</dbReference>
<dbReference type="Proteomes" id="UP000571817">
    <property type="component" value="Unassembled WGS sequence"/>
</dbReference>
<name>A0A853DFY0_9MICO</name>
<dbReference type="Pfam" id="PF00583">
    <property type="entry name" value="Acetyltransf_1"/>
    <property type="match status" value="1"/>
</dbReference>
<evidence type="ECO:0000259" key="1">
    <source>
        <dbReference type="PROSITE" id="PS51186"/>
    </source>
</evidence>
<dbReference type="PROSITE" id="PS51186">
    <property type="entry name" value="GNAT"/>
    <property type="match status" value="1"/>
</dbReference>
<proteinExistence type="predicted"/>
<reference evidence="2 3" key="1">
    <citation type="submission" date="2020-07" db="EMBL/GenBank/DDBJ databases">
        <title>Sequencing the genomes of 1000 actinobacteria strains.</title>
        <authorList>
            <person name="Klenk H.-P."/>
        </authorList>
    </citation>
    <scope>NUCLEOTIDE SEQUENCE [LARGE SCALE GENOMIC DNA]</scope>
    <source>
        <strain evidence="2 3">DSM 29531</strain>
    </source>
</reference>
<dbReference type="InterPro" id="IPR000182">
    <property type="entry name" value="GNAT_dom"/>
</dbReference>
<keyword evidence="2" id="KW-0808">Transferase</keyword>
<comment type="caution">
    <text evidence="2">The sequence shown here is derived from an EMBL/GenBank/DDBJ whole genome shotgun (WGS) entry which is preliminary data.</text>
</comment>
<gene>
    <name evidence="2" type="ORF">HNR15_000553</name>
</gene>
<evidence type="ECO:0000313" key="2">
    <source>
        <dbReference type="EMBL" id="NYJ73590.1"/>
    </source>
</evidence>
<dbReference type="Gene3D" id="3.40.630.30">
    <property type="match status" value="1"/>
</dbReference>
<dbReference type="GO" id="GO:0016747">
    <property type="term" value="F:acyltransferase activity, transferring groups other than amino-acyl groups"/>
    <property type="evidence" value="ECO:0007669"/>
    <property type="project" value="InterPro"/>
</dbReference>
<sequence>MIDTHAGEDELGSLERYLDLAPRAVAVSRECGPFTVFVRDNPRGHPLYARPRLGYSRPVSPEEVRRVLDFQRAIGVPRALEWVHETTPTLLPAAREAGMSVQECALLRLGRFAPTETPTGYRVHEMTADDPQTGAVLAAIDASFRDSDRMGPPESSEQKLRMRARLLVLVGAFDTLGRPVGGGMHNPRGDLTEVTGIGTLPAHRGRGIGTAITSILTGTALREGQSPFLSAATRSAVSVYETVGYARVGTACIATENERG</sequence>
<feature type="domain" description="N-acetyltransferase" evidence="1">
    <location>
        <begin position="121"/>
        <end position="260"/>
    </location>
</feature>
<organism evidence="2 3">
    <name type="scientific">Allobranchiibius huperziae</name>
    <dbReference type="NCBI Taxonomy" id="1874116"/>
    <lineage>
        <taxon>Bacteria</taxon>
        <taxon>Bacillati</taxon>
        <taxon>Actinomycetota</taxon>
        <taxon>Actinomycetes</taxon>
        <taxon>Micrococcales</taxon>
        <taxon>Dermacoccaceae</taxon>
        <taxon>Allobranchiibius</taxon>
    </lineage>
</organism>
<dbReference type="SUPFAM" id="SSF55729">
    <property type="entry name" value="Acyl-CoA N-acyltransferases (Nat)"/>
    <property type="match status" value="1"/>
</dbReference>
<dbReference type="RefSeq" id="WP_179478952.1">
    <property type="nucleotide sequence ID" value="NZ_JACCFW010000001.1"/>
</dbReference>